<proteinExistence type="predicted"/>
<evidence type="ECO:0000313" key="2">
    <source>
        <dbReference type="EMBL" id="KAG0258792.1"/>
    </source>
</evidence>
<protein>
    <recommendedName>
        <fullName evidence="1">Hemerythrin-like domain-containing protein</fullName>
    </recommendedName>
</protein>
<dbReference type="Gene3D" id="1.20.120.520">
    <property type="entry name" value="nmb1532 protein domain like"/>
    <property type="match status" value="1"/>
</dbReference>
<organism evidence="2 3">
    <name type="scientific">Actinomortierella ambigua</name>
    <dbReference type="NCBI Taxonomy" id="1343610"/>
    <lineage>
        <taxon>Eukaryota</taxon>
        <taxon>Fungi</taxon>
        <taxon>Fungi incertae sedis</taxon>
        <taxon>Mucoromycota</taxon>
        <taxon>Mortierellomycotina</taxon>
        <taxon>Mortierellomycetes</taxon>
        <taxon>Mortierellales</taxon>
        <taxon>Mortierellaceae</taxon>
        <taxon>Actinomortierella</taxon>
    </lineage>
</organism>
<dbReference type="InterPro" id="IPR012312">
    <property type="entry name" value="Hemerythrin-like"/>
</dbReference>
<comment type="caution">
    <text evidence="2">The sequence shown here is derived from an EMBL/GenBank/DDBJ whole genome shotgun (WGS) entry which is preliminary data.</text>
</comment>
<dbReference type="EMBL" id="JAAAJB010000308">
    <property type="protein sequence ID" value="KAG0258792.1"/>
    <property type="molecule type" value="Genomic_DNA"/>
</dbReference>
<gene>
    <name evidence="2" type="ORF">DFQ27_004428</name>
</gene>
<evidence type="ECO:0000313" key="3">
    <source>
        <dbReference type="Proteomes" id="UP000807716"/>
    </source>
</evidence>
<keyword evidence="3" id="KW-1185">Reference proteome</keyword>
<name>A0A9P6Q1T5_9FUNG</name>
<dbReference type="OrthoDB" id="58416at2759"/>
<feature type="domain" description="Hemerythrin-like" evidence="1">
    <location>
        <begin position="10"/>
        <end position="146"/>
    </location>
</feature>
<sequence length="172" mass="20172">MSAFHTYYYRHLVAIHDNLRRELRSVRKTLPTVTQPIAIRTVCMHVLQFCDHLEGHHDLEEAVIFPSFKLVTDISHWDHSHKSLFSTLDRCRALAKEGIKTVNSSNKNIVGEDSSQALFEKNLKQPLMEQLENLSDIVLPHLTDEEVLSHPDETIKFWPTERDMRRAFPWMR</sequence>
<accession>A0A9P6Q1T5</accession>
<dbReference type="AlphaFoldDB" id="A0A9P6Q1T5"/>
<dbReference type="Pfam" id="PF01814">
    <property type="entry name" value="Hemerythrin"/>
    <property type="match status" value="1"/>
</dbReference>
<reference evidence="2" key="1">
    <citation type="journal article" date="2020" name="Fungal Divers.">
        <title>Resolving the Mortierellaceae phylogeny through synthesis of multi-gene phylogenetics and phylogenomics.</title>
        <authorList>
            <person name="Vandepol N."/>
            <person name="Liber J."/>
            <person name="Desiro A."/>
            <person name="Na H."/>
            <person name="Kennedy M."/>
            <person name="Barry K."/>
            <person name="Grigoriev I.V."/>
            <person name="Miller A.N."/>
            <person name="O'Donnell K."/>
            <person name="Stajich J.E."/>
            <person name="Bonito G."/>
        </authorList>
    </citation>
    <scope>NUCLEOTIDE SEQUENCE</scope>
    <source>
        <strain evidence="2">BC1065</strain>
    </source>
</reference>
<dbReference type="Proteomes" id="UP000807716">
    <property type="component" value="Unassembled WGS sequence"/>
</dbReference>
<evidence type="ECO:0000259" key="1">
    <source>
        <dbReference type="Pfam" id="PF01814"/>
    </source>
</evidence>